<dbReference type="InterPro" id="IPR012610">
    <property type="entry name" value="SASP_SspH"/>
</dbReference>
<proteinExistence type="evidence at transcript level"/>
<evidence type="ECO:0000256" key="4">
    <source>
        <dbReference type="HAMAP-Rule" id="MF_00667"/>
    </source>
</evidence>
<comment type="induction">
    <text evidence="4">Expressed only in the forespore compartment of sporulating cells.</text>
</comment>
<protein>
    <recommendedName>
        <fullName evidence="4">Small, acid-soluble spore protein H</fullName>
        <shortName evidence="4">SASP H</shortName>
    </recommendedName>
</protein>
<dbReference type="AlphaFoldDB" id="A0A6G1X5Z5"/>
<dbReference type="RefSeq" id="WP_153728239.1">
    <property type="nucleotide sequence ID" value="NZ_WJNH01000004.1"/>
</dbReference>
<evidence type="ECO:0000256" key="1">
    <source>
        <dbReference type="ARBA" id="ARBA00004288"/>
    </source>
</evidence>
<dbReference type="HAMAP" id="MF_00667">
    <property type="entry name" value="SspH"/>
    <property type="match status" value="1"/>
</dbReference>
<name>A0A6G1X5Z5_9BACI</name>
<dbReference type="Proteomes" id="UP000480185">
    <property type="component" value="Unassembled WGS sequence"/>
</dbReference>
<organism evidence="5 6">
    <name type="scientific">Salinibacillus xinjiangensis</name>
    <dbReference type="NCBI Taxonomy" id="1229268"/>
    <lineage>
        <taxon>Bacteria</taxon>
        <taxon>Bacillati</taxon>
        <taxon>Bacillota</taxon>
        <taxon>Bacilli</taxon>
        <taxon>Bacillales</taxon>
        <taxon>Bacillaceae</taxon>
        <taxon>Salinibacillus</taxon>
    </lineage>
</organism>
<dbReference type="Pfam" id="PF08141">
    <property type="entry name" value="SspH"/>
    <property type="match status" value="1"/>
</dbReference>
<evidence type="ECO:0000313" key="6">
    <source>
        <dbReference type="Proteomes" id="UP000480185"/>
    </source>
</evidence>
<comment type="subcellular location">
    <subcellularLocation>
        <location evidence="1 4">Spore core</location>
    </subcellularLocation>
</comment>
<evidence type="ECO:0000256" key="3">
    <source>
        <dbReference type="ARBA" id="ARBA00022969"/>
    </source>
</evidence>
<comment type="similarity">
    <text evidence="2 4">Belongs to the SspH family.</text>
</comment>
<dbReference type="EMBL" id="WJNH01000004">
    <property type="protein sequence ID" value="MRG86326.1"/>
    <property type="molecule type" value="Genomic_DNA"/>
</dbReference>
<dbReference type="OrthoDB" id="1683648at2"/>
<dbReference type="GO" id="GO:0030435">
    <property type="term" value="P:sporulation resulting in formation of a cellular spore"/>
    <property type="evidence" value="ECO:0007669"/>
    <property type="project" value="UniProtKB-KW"/>
</dbReference>
<gene>
    <name evidence="4" type="primary">sspH</name>
    <name evidence="5" type="ORF">GH754_08290</name>
</gene>
<dbReference type="NCBIfam" id="TIGR02861">
    <property type="entry name" value="SASP_H"/>
    <property type="match status" value="1"/>
</dbReference>
<dbReference type="GO" id="GO:0030436">
    <property type="term" value="P:asexual sporulation"/>
    <property type="evidence" value="ECO:0007669"/>
    <property type="project" value="UniProtKB-UniRule"/>
</dbReference>
<keyword evidence="3 4" id="KW-0749">Sporulation</keyword>
<comment type="caution">
    <text evidence="5">The sequence shown here is derived from an EMBL/GenBank/DDBJ whole genome shotgun (WGS) entry which is preliminary data.</text>
</comment>
<accession>A0A6G1X5Z5</accession>
<keyword evidence="6" id="KW-1185">Reference proteome</keyword>
<reference evidence="5 6" key="1">
    <citation type="submission" date="2019-11" db="EMBL/GenBank/DDBJ databases">
        <authorList>
            <person name="Li J."/>
        </authorList>
    </citation>
    <scope>NUCLEOTIDE SEQUENCE [LARGE SCALE GENOMIC DNA]</scope>
    <source>
        <strain evidence="5 6">J4</strain>
    </source>
</reference>
<evidence type="ECO:0000313" key="5">
    <source>
        <dbReference type="EMBL" id="MRG86326.1"/>
    </source>
</evidence>
<dbReference type="GO" id="GO:0042601">
    <property type="term" value="C:endospore-forming forespore"/>
    <property type="evidence" value="ECO:0007669"/>
    <property type="project" value="InterPro"/>
</dbReference>
<sequence>MDTQRAQQIIDSPDQINVSYNGTPIYIEKVLEDANMARIYPLDSPDREEDVPLERLVEH</sequence>
<evidence type="ECO:0000256" key="2">
    <source>
        <dbReference type="ARBA" id="ARBA00006573"/>
    </source>
</evidence>